<keyword evidence="6" id="KW-0378">Hydrolase</keyword>
<dbReference type="InterPro" id="IPR005162">
    <property type="entry name" value="Retrotrans_gag_dom"/>
</dbReference>
<organism evidence="15 16">
    <name type="scientific">Corchorus capsularis</name>
    <name type="common">Jute</name>
    <dbReference type="NCBI Taxonomy" id="210143"/>
    <lineage>
        <taxon>Eukaryota</taxon>
        <taxon>Viridiplantae</taxon>
        <taxon>Streptophyta</taxon>
        <taxon>Embryophyta</taxon>
        <taxon>Tracheophyta</taxon>
        <taxon>Spermatophyta</taxon>
        <taxon>Magnoliopsida</taxon>
        <taxon>eudicotyledons</taxon>
        <taxon>Gunneridae</taxon>
        <taxon>Pentapetalae</taxon>
        <taxon>rosids</taxon>
        <taxon>malvids</taxon>
        <taxon>Malvales</taxon>
        <taxon>Malvaceae</taxon>
        <taxon>Grewioideae</taxon>
        <taxon>Apeibeae</taxon>
        <taxon>Corchorus</taxon>
    </lineage>
</organism>
<evidence type="ECO:0000256" key="12">
    <source>
        <dbReference type="SAM" id="MobiDB-lite"/>
    </source>
</evidence>
<evidence type="ECO:0000256" key="11">
    <source>
        <dbReference type="ARBA" id="ARBA00023242"/>
    </source>
</evidence>
<keyword evidence="7" id="KW-0695">RNA-directed DNA polymerase</keyword>
<dbReference type="Gene3D" id="3.30.420.10">
    <property type="entry name" value="Ribonuclease H-like superfamily/Ribonuclease H"/>
    <property type="match status" value="1"/>
</dbReference>
<dbReference type="GO" id="GO:0046983">
    <property type="term" value="F:protein dimerization activity"/>
    <property type="evidence" value="ECO:0007669"/>
    <property type="project" value="InterPro"/>
</dbReference>
<dbReference type="GO" id="GO:0003677">
    <property type="term" value="F:DNA binding"/>
    <property type="evidence" value="ECO:0007669"/>
    <property type="project" value="UniProtKB-KW"/>
</dbReference>
<dbReference type="FunFam" id="4.10.280.10:FF:000002">
    <property type="entry name" value="Basic helix-loop-helix transcription factor"/>
    <property type="match status" value="1"/>
</dbReference>
<keyword evidence="5" id="KW-0255">Endonuclease</keyword>
<dbReference type="EMBL" id="AWWV01008327">
    <property type="protein sequence ID" value="OMO91420.1"/>
    <property type="molecule type" value="Genomic_DNA"/>
</dbReference>
<feature type="domain" description="BHLH" evidence="13">
    <location>
        <begin position="202"/>
        <end position="252"/>
    </location>
</feature>
<evidence type="ECO:0000256" key="4">
    <source>
        <dbReference type="ARBA" id="ARBA00022722"/>
    </source>
</evidence>
<dbReference type="CDD" id="cd18919">
    <property type="entry name" value="bHLH_AtBPE_like"/>
    <property type="match status" value="1"/>
</dbReference>
<dbReference type="Gene3D" id="3.10.10.10">
    <property type="entry name" value="HIV Type 1 Reverse Transcriptase, subunit A, domain 1"/>
    <property type="match status" value="1"/>
</dbReference>
<dbReference type="GO" id="GO:0003964">
    <property type="term" value="F:RNA-directed DNA polymerase activity"/>
    <property type="evidence" value="ECO:0007669"/>
    <property type="project" value="UniProtKB-KW"/>
</dbReference>
<dbReference type="InterPro" id="IPR036638">
    <property type="entry name" value="HLH_DNA-bd_sf"/>
</dbReference>
<dbReference type="GO" id="GO:0004190">
    <property type="term" value="F:aspartic-type endopeptidase activity"/>
    <property type="evidence" value="ECO:0007669"/>
    <property type="project" value="InterPro"/>
</dbReference>
<dbReference type="GO" id="GO:0006508">
    <property type="term" value="P:proteolysis"/>
    <property type="evidence" value="ECO:0007669"/>
    <property type="project" value="InterPro"/>
</dbReference>
<sequence length="888" mass="99498">MAAFSYQPQAHTHPFLLDSIFFPNVAVSNSPTTPNSTKLVSAASGFMDETGNCFNSNFHCFPQFQELDSDSTLHPAKFHESSCVDHSSKLVAHSDNDNEPSVTKKQSTDDSTVVDKLESGEQVTQNVTLNDHRKRKSSRNGNSAQSKDPKEGKSKKQRKCNVENQKNNEKKESKGDNKKDQKKASDKEPPTGYIHVRARRGQATDSHSLAERVRREKISERMKVLQRLVPGCDKVTGKALMLDEIINYVQSLQNQVEFLSMKLASVNPMFYDFGVDLEALMVRPDQRVNSSNIAAGTLPCLQQCNPTEGSAFADTTTATFAPAPPNNYPLLDASLLLHQRPNLLFPHPHPHQFLKIDQTPMESRVTVAAINLEGRALQWHINWEKYRSRAQQGEVTWDAFVAALEKRFGDKAKIDAMTELLRLKQTCNVSDFHDKFEYWLGRLEMPENQEVSMFIEAVKPHIQQNTITKPMPFTTKQPPLKEPTKNTKLVRSADFDEKRAKGLCFWCDEKYTPGHKCGKRQLYIVELTEDDEEEQLLEEPQEESDDVVPRISVHALSGEVAKGYKAMRIIVYVGKGPLHILIDSGSTHNFLDVNTAKKLGCKIIKTGPMKISRALENSSECSLVQLNCIKVEGVPAADDGFLLASISASFEAVLPVEIEQLLTICVRPYKYPALQKDVIEAMTKEMLTAGIIQHSSSPFASLPIPVPDGAWKQITMEFVEGLPVSFGKSVIFVVVDKFTKYSHFMTLSHPYTALSVAQELLKLQEVSLHLSTAYHPQTDGQTEVVNRVLETYLRQNSLADRQFHKLAPRYYGPYKVLDKIGAVAYKLDLPSSAKINSVFHVSQLKKKLGFDNMVGSALPIPSDTPSLTPQAVLDRRFVKRRNVASTQV</sequence>
<dbReference type="PANTHER" id="PTHR12565">
    <property type="entry name" value="STEROL REGULATORY ELEMENT-BINDING PROTEIN"/>
    <property type="match status" value="1"/>
</dbReference>
<dbReference type="PROSITE" id="PS50888">
    <property type="entry name" value="BHLH"/>
    <property type="match status" value="1"/>
</dbReference>
<evidence type="ECO:0000259" key="13">
    <source>
        <dbReference type="PROSITE" id="PS50888"/>
    </source>
</evidence>
<evidence type="ECO:0000259" key="14">
    <source>
        <dbReference type="PROSITE" id="PS50994"/>
    </source>
</evidence>
<protein>
    <submittedName>
        <fullName evidence="15">Retrotransposon gag protein</fullName>
    </submittedName>
</protein>
<keyword evidence="11" id="KW-0539">Nucleus</keyword>
<evidence type="ECO:0000256" key="5">
    <source>
        <dbReference type="ARBA" id="ARBA00022759"/>
    </source>
</evidence>
<feature type="compositionally biased region" description="Basic and acidic residues" evidence="12">
    <location>
        <begin position="166"/>
        <end position="189"/>
    </location>
</feature>
<name>A0A1R3J9E1_COCAP</name>
<dbReference type="GO" id="GO:0015074">
    <property type="term" value="P:DNA integration"/>
    <property type="evidence" value="ECO:0007669"/>
    <property type="project" value="InterPro"/>
</dbReference>
<dbReference type="STRING" id="210143.A0A1R3J9E1"/>
<dbReference type="InterPro" id="IPR021109">
    <property type="entry name" value="Peptidase_aspartic_dom_sf"/>
</dbReference>
<dbReference type="Pfam" id="PF00010">
    <property type="entry name" value="HLH"/>
    <property type="match status" value="1"/>
</dbReference>
<dbReference type="GO" id="GO:0005634">
    <property type="term" value="C:nucleus"/>
    <property type="evidence" value="ECO:0007669"/>
    <property type="project" value="UniProtKB-SubCell"/>
</dbReference>
<dbReference type="Gene3D" id="4.10.280.10">
    <property type="entry name" value="Helix-loop-helix DNA-binding domain"/>
    <property type="match status" value="1"/>
</dbReference>
<dbReference type="InterPro" id="IPR024097">
    <property type="entry name" value="bHLH_ZIP_TF"/>
</dbReference>
<dbReference type="PROSITE" id="PS50994">
    <property type="entry name" value="INTEGRASE"/>
    <property type="match status" value="1"/>
</dbReference>
<reference evidence="15 16" key="1">
    <citation type="submission" date="2013-09" db="EMBL/GenBank/DDBJ databases">
        <title>Corchorus capsularis genome sequencing.</title>
        <authorList>
            <person name="Alam M."/>
            <person name="Haque M.S."/>
            <person name="Islam M.S."/>
            <person name="Emdad E.M."/>
            <person name="Islam M.M."/>
            <person name="Ahmed B."/>
            <person name="Halim A."/>
            <person name="Hossen Q.M.M."/>
            <person name="Hossain M.Z."/>
            <person name="Ahmed R."/>
            <person name="Khan M.M."/>
            <person name="Islam R."/>
            <person name="Rashid M.M."/>
            <person name="Khan S.A."/>
            <person name="Rahman M.S."/>
            <person name="Alam M."/>
        </authorList>
    </citation>
    <scope>NUCLEOTIDE SEQUENCE [LARGE SCALE GENOMIC DNA]</scope>
    <source>
        <strain evidence="16">cv. CVL-1</strain>
        <tissue evidence="15">Whole seedling</tissue>
    </source>
</reference>
<feature type="compositionally biased region" description="Polar residues" evidence="12">
    <location>
        <begin position="99"/>
        <end position="111"/>
    </location>
</feature>
<dbReference type="PROSITE" id="PS00141">
    <property type="entry name" value="ASP_PROTEASE"/>
    <property type="match status" value="1"/>
</dbReference>
<evidence type="ECO:0000256" key="1">
    <source>
        <dbReference type="ARBA" id="ARBA00004123"/>
    </source>
</evidence>
<comment type="caution">
    <text evidence="15">The sequence shown here is derived from an EMBL/GenBank/DDBJ whole genome shotgun (WGS) entry which is preliminary data.</text>
</comment>
<evidence type="ECO:0000256" key="2">
    <source>
        <dbReference type="ARBA" id="ARBA00022679"/>
    </source>
</evidence>
<dbReference type="GO" id="GO:0004519">
    <property type="term" value="F:endonuclease activity"/>
    <property type="evidence" value="ECO:0007669"/>
    <property type="project" value="UniProtKB-KW"/>
</dbReference>
<dbReference type="InterPro" id="IPR001969">
    <property type="entry name" value="Aspartic_peptidase_AS"/>
</dbReference>
<keyword evidence="2" id="KW-0808">Transferase</keyword>
<dbReference type="InterPro" id="IPR001584">
    <property type="entry name" value="Integrase_cat-core"/>
</dbReference>
<keyword evidence="4" id="KW-0540">Nuclease</keyword>
<dbReference type="SUPFAM" id="SSF47459">
    <property type="entry name" value="HLH, helix-loop-helix DNA-binding domain"/>
    <property type="match status" value="1"/>
</dbReference>
<comment type="subcellular location">
    <subcellularLocation>
        <location evidence="1">Nucleus</location>
    </subcellularLocation>
</comment>
<keyword evidence="8" id="KW-0805">Transcription regulation</keyword>
<evidence type="ECO:0000256" key="8">
    <source>
        <dbReference type="ARBA" id="ARBA00023015"/>
    </source>
</evidence>
<evidence type="ECO:0000256" key="3">
    <source>
        <dbReference type="ARBA" id="ARBA00022695"/>
    </source>
</evidence>
<evidence type="ECO:0000256" key="9">
    <source>
        <dbReference type="ARBA" id="ARBA00023125"/>
    </source>
</evidence>
<dbReference type="AlphaFoldDB" id="A0A1R3J9E1"/>
<dbReference type="InterPro" id="IPR036397">
    <property type="entry name" value="RNaseH_sf"/>
</dbReference>
<dbReference type="SMART" id="SM00353">
    <property type="entry name" value="HLH"/>
    <property type="match status" value="1"/>
</dbReference>
<dbReference type="PANTHER" id="PTHR12565:SF431">
    <property type="entry name" value="TRANSCRIPTION FACTOR BHLH137"/>
    <property type="match status" value="1"/>
</dbReference>
<feature type="region of interest" description="Disordered" evidence="12">
    <location>
        <begin position="91"/>
        <end position="210"/>
    </location>
</feature>
<dbReference type="InterPro" id="IPR011598">
    <property type="entry name" value="bHLH_dom"/>
</dbReference>
<dbReference type="Gene3D" id="2.40.70.10">
    <property type="entry name" value="Acid Proteases"/>
    <property type="match status" value="1"/>
</dbReference>
<keyword evidence="3" id="KW-0548">Nucleotidyltransferase</keyword>
<evidence type="ECO:0000256" key="10">
    <source>
        <dbReference type="ARBA" id="ARBA00023163"/>
    </source>
</evidence>
<proteinExistence type="predicted"/>
<dbReference type="Pfam" id="PF03732">
    <property type="entry name" value="Retrotrans_gag"/>
    <property type="match status" value="1"/>
</dbReference>
<evidence type="ECO:0000256" key="6">
    <source>
        <dbReference type="ARBA" id="ARBA00022801"/>
    </source>
</evidence>
<dbReference type="Gramene" id="OMO91420">
    <property type="protein sequence ID" value="OMO91420"/>
    <property type="gene ID" value="CCACVL1_07125"/>
</dbReference>
<dbReference type="GO" id="GO:0003700">
    <property type="term" value="F:DNA-binding transcription factor activity"/>
    <property type="evidence" value="ECO:0007669"/>
    <property type="project" value="TreeGrafter"/>
</dbReference>
<evidence type="ECO:0000313" key="15">
    <source>
        <dbReference type="EMBL" id="OMO91420.1"/>
    </source>
</evidence>
<keyword evidence="16" id="KW-1185">Reference proteome</keyword>
<dbReference type="Pfam" id="PF24626">
    <property type="entry name" value="SH3_Tf2-1"/>
    <property type="match status" value="1"/>
</dbReference>
<evidence type="ECO:0000313" key="16">
    <source>
        <dbReference type="Proteomes" id="UP000188268"/>
    </source>
</evidence>
<dbReference type="InterPro" id="IPR056924">
    <property type="entry name" value="SH3_Tf2-1"/>
</dbReference>
<accession>A0A1R3J9E1</accession>
<dbReference type="OrthoDB" id="1928604at2759"/>
<dbReference type="Proteomes" id="UP000188268">
    <property type="component" value="Unassembled WGS sequence"/>
</dbReference>
<dbReference type="InterPro" id="IPR012337">
    <property type="entry name" value="RNaseH-like_sf"/>
</dbReference>
<feature type="domain" description="Integrase catalytic" evidence="14">
    <location>
        <begin position="703"/>
        <end position="877"/>
    </location>
</feature>
<evidence type="ECO:0000256" key="7">
    <source>
        <dbReference type="ARBA" id="ARBA00022918"/>
    </source>
</evidence>
<dbReference type="CDD" id="cd00303">
    <property type="entry name" value="retropepsin_like"/>
    <property type="match status" value="1"/>
</dbReference>
<dbReference type="SUPFAM" id="SSF53098">
    <property type="entry name" value="Ribonuclease H-like"/>
    <property type="match status" value="1"/>
</dbReference>
<gene>
    <name evidence="15" type="ORF">CCACVL1_07125</name>
</gene>
<keyword evidence="9" id="KW-0238">DNA-binding</keyword>
<keyword evidence="10" id="KW-0804">Transcription</keyword>